<organism evidence="2 3">
    <name type="scientific">Herbiconiux daphne</name>
    <dbReference type="NCBI Taxonomy" id="2970914"/>
    <lineage>
        <taxon>Bacteria</taxon>
        <taxon>Bacillati</taxon>
        <taxon>Actinomycetota</taxon>
        <taxon>Actinomycetes</taxon>
        <taxon>Micrococcales</taxon>
        <taxon>Microbacteriaceae</taxon>
        <taxon>Herbiconiux</taxon>
    </lineage>
</organism>
<dbReference type="Proteomes" id="UP001165586">
    <property type="component" value="Unassembled WGS sequence"/>
</dbReference>
<gene>
    <name evidence="2" type="ORF">N1032_24530</name>
</gene>
<dbReference type="EMBL" id="JANLCJ010000263">
    <property type="protein sequence ID" value="MCS5736901.1"/>
    <property type="molecule type" value="Genomic_DNA"/>
</dbReference>
<protein>
    <submittedName>
        <fullName evidence="2">Uncharacterized protein</fullName>
    </submittedName>
</protein>
<keyword evidence="3" id="KW-1185">Reference proteome</keyword>
<proteinExistence type="predicted"/>
<feature type="region of interest" description="Disordered" evidence="1">
    <location>
        <begin position="60"/>
        <end position="81"/>
    </location>
</feature>
<name>A0ABT2HAL7_9MICO</name>
<evidence type="ECO:0000313" key="3">
    <source>
        <dbReference type="Proteomes" id="UP001165586"/>
    </source>
</evidence>
<comment type="caution">
    <text evidence="2">The sequence shown here is derived from an EMBL/GenBank/DDBJ whole genome shotgun (WGS) entry which is preliminary data.</text>
</comment>
<reference evidence="2" key="1">
    <citation type="submission" date="2022-08" db="EMBL/GenBank/DDBJ databases">
        <authorList>
            <person name="Deng Y."/>
            <person name="Han X.-F."/>
            <person name="Zhang Y.-Q."/>
        </authorList>
    </citation>
    <scope>NUCLEOTIDE SEQUENCE</scope>
    <source>
        <strain evidence="2">CPCC 203386</strain>
    </source>
</reference>
<sequence length="81" mass="9089">MFTLNVFVVKAVTKEGKATETPFQSKTKAEDEMATLQRYGIECSVKQYKMEVQQVPGTELVEVQPRKKSSSDASEADNNEE</sequence>
<evidence type="ECO:0000256" key="1">
    <source>
        <dbReference type="SAM" id="MobiDB-lite"/>
    </source>
</evidence>
<evidence type="ECO:0000313" key="2">
    <source>
        <dbReference type="EMBL" id="MCS5736901.1"/>
    </source>
</evidence>
<accession>A0ABT2HAL7</accession>
<dbReference type="RefSeq" id="WP_259543126.1">
    <property type="nucleotide sequence ID" value="NZ_JANLCJ010000263.1"/>
</dbReference>